<reference evidence="1 2" key="1">
    <citation type="submission" date="2020-06" db="EMBL/GenBank/DDBJ databases">
        <title>High-quality draft genome of sulfate reducer Desulfobacter latus type strain AcrS2 isolated from marine sediment.</title>
        <authorList>
            <person name="Hoppe M."/>
            <person name="Larsen C.K."/>
            <person name="Marshall I.P.G."/>
            <person name="Schramm A."/>
            <person name="Marietou A.G."/>
        </authorList>
    </citation>
    <scope>NUCLEOTIDE SEQUENCE [LARGE SCALE GENOMIC DNA]</scope>
    <source>
        <strain evidence="1 2">AcRS2</strain>
    </source>
</reference>
<accession>A0A850SX64</accession>
<keyword evidence="2" id="KW-1185">Reference proteome</keyword>
<evidence type="ECO:0000313" key="2">
    <source>
        <dbReference type="Proteomes" id="UP000553343"/>
    </source>
</evidence>
<gene>
    <name evidence="1" type="ORF">HXW94_12210</name>
</gene>
<organism evidence="1 2">
    <name type="scientific">Desulfobacter latus</name>
    <dbReference type="NCBI Taxonomy" id="2292"/>
    <lineage>
        <taxon>Bacteria</taxon>
        <taxon>Pseudomonadati</taxon>
        <taxon>Thermodesulfobacteriota</taxon>
        <taxon>Desulfobacteria</taxon>
        <taxon>Desulfobacterales</taxon>
        <taxon>Desulfobacteraceae</taxon>
        <taxon>Desulfobacter</taxon>
    </lineage>
</organism>
<proteinExistence type="predicted"/>
<dbReference type="EMBL" id="JACADJ010000044">
    <property type="protein sequence ID" value="NWH05739.1"/>
    <property type="molecule type" value="Genomic_DNA"/>
</dbReference>
<dbReference type="AlphaFoldDB" id="A0A850SX64"/>
<name>A0A850SX64_9BACT</name>
<comment type="caution">
    <text evidence="1">The sequence shown here is derived from an EMBL/GenBank/DDBJ whole genome shotgun (WGS) entry which is preliminary data.</text>
</comment>
<protein>
    <submittedName>
        <fullName evidence="1">Uncharacterized protein</fullName>
    </submittedName>
</protein>
<dbReference type="RefSeq" id="WP_218576698.1">
    <property type="nucleotide sequence ID" value="NZ_JACADJ010000044.1"/>
</dbReference>
<dbReference type="Proteomes" id="UP000553343">
    <property type="component" value="Unassembled WGS sequence"/>
</dbReference>
<evidence type="ECO:0000313" key="1">
    <source>
        <dbReference type="EMBL" id="NWH05739.1"/>
    </source>
</evidence>
<sequence length="65" mass="7489">MSGKFSPAGICGIFPAITLRMDSKCARIYKTEWHNSAITPANRALFQFSRRDEYIYNTWIKSGNR</sequence>